<dbReference type="PROSITE" id="PS00134">
    <property type="entry name" value="TRYPSIN_HIS"/>
    <property type="match status" value="1"/>
</dbReference>
<keyword evidence="1" id="KW-1015">Disulfide bond</keyword>
<evidence type="ECO:0000313" key="6">
    <source>
        <dbReference type="Proteomes" id="UP000499080"/>
    </source>
</evidence>
<dbReference type="EMBL" id="BGPR01010191">
    <property type="protein sequence ID" value="GBN44765.1"/>
    <property type="molecule type" value="Genomic_DNA"/>
</dbReference>
<protein>
    <submittedName>
        <fullName evidence="5">Vitamin K-dependent protein C</fullName>
    </submittedName>
</protein>
<feature type="region of interest" description="Disordered" evidence="3">
    <location>
        <begin position="243"/>
        <end position="262"/>
    </location>
</feature>
<comment type="similarity">
    <text evidence="2">Belongs to the peptidase S1 family. CLIP subfamily.</text>
</comment>
<dbReference type="InterPro" id="IPR051487">
    <property type="entry name" value="Ser/Thr_Proteases_Immune/Dev"/>
</dbReference>
<dbReference type="OrthoDB" id="6428319at2759"/>
<evidence type="ECO:0000313" key="5">
    <source>
        <dbReference type="EMBL" id="GBN44765.1"/>
    </source>
</evidence>
<dbReference type="InterPro" id="IPR009003">
    <property type="entry name" value="Peptidase_S1_PA"/>
</dbReference>
<dbReference type="PRINTS" id="PR00722">
    <property type="entry name" value="CHYMOTRYPSIN"/>
</dbReference>
<dbReference type="Gene3D" id="2.40.10.10">
    <property type="entry name" value="Trypsin-like serine proteases"/>
    <property type="match status" value="1"/>
</dbReference>
<dbReference type="CDD" id="cd00190">
    <property type="entry name" value="Tryp_SPc"/>
    <property type="match status" value="1"/>
</dbReference>
<feature type="compositionally biased region" description="Basic and acidic residues" evidence="3">
    <location>
        <begin position="244"/>
        <end position="262"/>
    </location>
</feature>
<dbReference type="Pfam" id="PF00089">
    <property type="entry name" value="Trypsin"/>
    <property type="match status" value="1"/>
</dbReference>
<accession>A0A4Y2NYM4</accession>
<evidence type="ECO:0000256" key="1">
    <source>
        <dbReference type="ARBA" id="ARBA00023157"/>
    </source>
</evidence>
<evidence type="ECO:0000256" key="3">
    <source>
        <dbReference type="SAM" id="MobiDB-lite"/>
    </source>
</evidence>
<feature type="domain" description="Peptidase S1" evidence="4">
    <location>
        <begin position="1"/>
        <end position="238"/>
    </location>
</feature>
<reference evidence="5 6" key="1">
    <citation type="journal article" date="2019" name="Sci. Rep.">
        <title>Orb-weaving spider Araneus ventricosus genome elucidates the spidroin gene catalogue.</title>
        <authorList>
            <person name="Kono N."/>
            <person name="Nakamura H."/>
            <person name="Ohtoshi R."/>
            <person name="Moran D.A.P."/>
            <person name="Shinohara A."/>
            <person name="Yoshida Y."/>
            <person name="Fujiwara M."/>
            <person name="Mori M."/>
            <person name="Tomita M."/>
            <person name="Arakawa K."/>
        </authorList>
    </citation>
    <scope>NUCLEOTIDE SEQUENCE [LARGE SCALE GENOMIC DNA]</scope>
</reference>
<dbReference type="GO" id="GO:0006508">
    <property type="term" value="P:proteolysis"/>
    <property type="evidence" value="ECO:0007669"/>
    <property type="project" value="InterPro"/>
</dbReference>
<dbReference type="InterPro" id="IPR018114">
    <property type="entry name" value="TRYPSIN_HIS"/>
</dbReference>
<dbReference type="InterPro" id="IPR001314">
    <property type="entry name" value="Peptidase_S1A"/>
</dbReference>
<dbReference type="InterPro" id="IPR043504">
    <property type="entry name" value="Peptidase_S1_PA_chymotrypsin"/>
</dbReference>
<organism evidence="5 6">
    <name type="scientific">Araneus ventricosus</name>
    <name type="common">Orbweaver spider</name>
    <name type="synonym">Epeira ventricosa</name>
    <dbReference type="NCBI Taxonomy" id="182803"/>
    <lineage>
        <taxon>Eukaryota</taxon>
        <taxon>Metazoa</taxon>
        <taxon>Ecdysozoa</taxon>
        <taxon>Arthropoda</taxon>
        <taxon>Chelicerata</taxon>
        <taxon>Arachnida</taxon>
        <taxon>Araneae</taxon>
        <taxon>Araneomorphae</taxon>
        <taxon>Entelegynae</taxon>
        <taxon>Araneoidea</taxon>
        <taxon>Araneidae</taxon>
        <taxon>Araneus</taxon>
    </lineage>
</organism>
<keyword evidence="6" id="KW-1185">Reference proteome</keyword>
<dbReference type="InterPro" id="IPR001254">
    <property type="entry name" value="Trypsin_dom"/>
</dbReference>
<dbReference type="PANTHER" id="PTHR24256">
    <property type="entry name" value="TRYPTASE-RELATED"/>
    <property type="match status" value="1"/>
</dbReference>
<proteinExistence type="inferred from homology"/>
<dbReference type="PROSITE" id="PS50240">
    <property type="entry name" value="TRYPSIN_DOM"/>
    <property type="match status" value="1"/>
</dbReference>
<dbReference type="GO" id="GO:0004252">
    <property type="term" value="F:serine-type endopeptidase activity"/>
    <property type="evidence" value="ECO:0007669"/>
    <property type="project" value="InterPro"/>
</dbReference>
<comment type="caution">
    <text evidence="5">The sequence shown here is derived from an EMBL/GenBank/DDBJ whole genome shotgun (WGS) entry which is preliminary data.</text>
</comment>
<evidence type="ECO:0000256" key="2">
    <source>
        <dbReference type="ARBA" id="ARBA00024195"/>
    </source>
</evidence>
<name>A0A4Y2NYM4_ARAVE</name>
<dbReference type="Proteomes" id="UP000499080">
    <property type="component" value="Unassembled WGS sequence"/>
</dbReference>
<evidence type="ECO:0000259" key="4">
    <source>
        <dbReference type="PROSITE" id="PS50240"/>
    </source>
</evidence>
<dbReference type="SUPFAM" id="SSF50494">
    <property type="entry name" value="Trypsin-like serine proteases"/>
    <property type="match status" value="1"/>
</dbReference>
<sequence length="262" mass="29574">MFTKVSFIDLKEMSVLYCGGVLISPSFVLTAAHCVDDLEKRDLDICKTQTLPKECYRSPDSFKIGILVRPNKDIVKRKKVKRVIPHPEYSPESNVNDIALVELKRKVDCHKLVKPICLPHKDLSQMDQTLIISGWGRYDRIKGSKQMLMEGTVSQIQENECVFPLPKERHIICARGVDSGQASCQGDSGTAIFKEDDGTGQFFALGITSVGPDNCTSTNPDSYSDIFHYMKWIKSYVKDLPLPKSEEKRREGNGENSRKKKD</sequence>
<dbReference type="AlphaFoldDB" id="A0A4Y2NYM4"/>
<dbReference type="SMART" id="SM00020">
    <property type="entry name" value="Tryp_SPc"/>
    <property type="match status" value="1"/>
</dbReference>
<gene>
    <name evidence="5" type="primary">Proc</name>
    <name evidence="5" type="ORF">AVEN_91037_1</name>
</gene>